<evidence type="ECO:0000256" key="1">
    <source>
        <dbReference type="SAM" id="SignalP"/>
    </source>
</evidence>
<dbReference type="Proteomes" id="UP001142648">
    <property type="component" value="Unassembled WGS sequence"/>
</dbReference>
<protein>
    <submittedName>
        <fullName evidence="2">Uncharacterized protein</fullName>
    </submittedName>
</protein>
<organism evidence="2 3">
    <name type="scientific">Tsuneonella litorea</name>
    <dbReference type="NCBI Taxonomy" id="2976475"/>
    <lineage>
        <taxon>Bacteria</taxon>
        <taxon>Pseudomonadati</taxon>
        <taxon>Pseudomonadota</taxon>
        <taxon>Alphaproteobacteria</taxon>
        <taxon>Sphingomonadales</taxon>
        <taxon>Erythrobacteraceae</taxon>
        <taxon>Tsuneonella</taxon>
    </lineage>
</organism>
<reference evidence="2" key="1">
    <citation type="submission" date="2022-09" db="EMBL/GenBank/DDBJ databases">
        <title>The genome sequence of Tsuneonella sp. YG55.</title>
        <authorList>
            <person name="Liu Y."/>
        </authorList>
    </citation>
    <scope>NUCLEOTIDE SEQUENCE</scope>
    <source>
        <strain evidence="2">YG55</strain>
    </source>
</reference>
<name>A0A9X3A8R5_9SPHN</name>
<dbReference type="EMBL" id="JAOAMV010000002">
    <property type="protein sequence ID" value="MCT2558090.1"/>
    <property type="molecule type" value="Genomic_DNA"/>
</dbReference>
<keyword evidence="3" id="KW-1185">Reference proteome</keyword>
<dbReference type="AlphaFoldDB" id="A0A9X3A8R5"/>
<evidence type="ECO:0000313" key="2">
    <source>
        <dbReference type="EMBL" id="MCT2558090.1"/>
    </source>
</evidence>
<keyword evidence="1" id="KW-0732">Signal</keyword>
<proteinExistence type="predicted"/>
<accession>A0A9X3A8R5</accession>
<comment type="caution">
    <text evidence="2">The sequence shown here is derived from an EMBL/GenBank/DDBJ whole genome shotgun (WGS) entry which is preliminary data.</text>
</comment>
<sequence>MRTLSAIALTALVAGTAAAAYDPIVLSRGWERVDRFEGQECTGEVGTNGKFYVISASGFAPDERALLTITNGDMRPLERTVRIDSRGRWQDYYIPFRYNRAGGPVAVTIAGEDCVVPLAFTWRRARGWQEPAPLTARR</sequence>
<evidence type="ECO:0000313" key="3">
    <source>
        <dbReference type="Proteomes" id="UP001142648"/>
    </source>
</evidence>
<feature type="signal peptide" evidence="1">
    <location>
        <begin position="1"/>
        <end position="19"/>
    </location>
</feature>
<gene>
    <name evidence="2" type="ORF">N0B51_03760</name>
</gene>
<dbReference type="RefSeq" id="WP_259960887.1">
    <property type="nucleotide sequence ID" value="NZ_JAOAMV010000002.1"/>
</dbReference>
<feature type="chain" id="PRO_5040738970" evidence="1">
    <location>
        <begin position="20"/>
        <end position="138"/>
    </location>
</feature>